<feature type="signal peptide" evidence="3">
    <location>
        <begin position="1"/>
        <end position="24"/>
    </location>
</feature>
<keyword evidence="5" id="KW-1185">Reference proteome</keyword>
<keyword evidence="2" id="KW-0472">Membrane</keyword>
<evidence type="ECO:0000256" key="2">
    <source>
        <dbReference type="SAM" id="Phobius"/>
    </source>
</evidence>
<dbReference type="InterPro" id="IPR009003">
    <property type="entry name" value="Peptidase_S1_PA"/>
</dbReference>
<dbReference type="STRING" id="161895.CPHO_11990"/>
<accession>A0A1L7D621</accession>
<name>A0A1L7D621_9CORY</name>
<keyword evidence="1" id="KW-0175">Coiled coil</keyword>
<keyword evidence="2" id="KW-0812">Transmembrane</keyword>
<dbReference type="KEGG" id="cpho:CPHO_11990"/>
<gene>
    <name evidence="4" type="ORF">CPHO_11990</name>
</gene>
<protein>
    <recommendedName>
        <fullName evidence="6">Peptidase S1 domain-containing protein</fullName>
    </recommendedName>
</protein>
<evidence type="ECO:0008006" key="6">
    <source>
        <dbReference type="Google" id="ProtNLM"/>
    </source>
</evidence>
<dbReference type="AlphaFoldDB" id="A0A1L7D621"/>
<reference evidence="4 5" key="1">
    <citation type="submission" date="2014-08" db="EMBL/GenBank/DDBJ databases">
        <title>Complete genome sequence of Corynebacterium phocae M408/89/1(T)(=DSM 44612(T)), isolated from the common seal (Phoca vitulina).</title>
        <authorList>
            <person name="Ruckert C."/>
            <person name="Albersmeier A."/>
            <person name="Winkler A."/>
            <person name="Kalinowski J."/>
        </authorList>
    </citation>
    <scope>NUCLEOTIDE SEQUENCE [LARGE SCALE GENOMIC DNA]</scope>
    <source>
        <strain evidence="4 5">M408/89/1</strain>
    </source>
</reference>
<feature type="chain" id="PRO_5012182669" description="Peptidase S1 domain-containing protein" evidence="3">
    <location>
        <begin position="25"/>
        <end position="367"/>
    </location>
</feature>
<feature type="coiled-coil region" evidence="1">
    <location>
        <begin position="268"/>
        <end position="316"/>
    </location>
</feature>
<organism evidence="4 5">
    <name type="scientific">Corynebacterium phocae</name>
    <dbReference type="NCBI Taxonomy" id="161895"/>
    <lineage>
        <taxon>Bacteria</taxon>
        <taxon>Bacillati</taxon>
        <taxon>Actinomycetota</taxon>
        <taxon>Actinomycetes</taxon>
        <taxon>Mycobacteriales</taxon>
        <taxon>Corynebacteriaceae</taxon>
        <taxon>Corynebacterium</taxon>
    </lineage>
</organism>
<dbReference type="OrthoDB" id="4425803at2"/>
<evidence type="ECO:0000256" key="3">
    <source>
        <dbReference type="SAM" id="SignalP"/>
    </source>
</evidence>
<evidence type="ECO:0000313" key="4">
    <source>
        <dbReference type="EMBL" id="APT93491.1"/>
    </source>
</evidence>
<dbReference type="Proteomes" id="UP000185491">
    <property type="component" value="Chromosome"/>
</dbReference>
<dbReference type="SUPFAM" id="SSF50494">
    <property type="entry name" value="Trypsin-like serine proteases"/>
    <property type="match status" value="1"/>
</dbReference>
<evidence type="ECO:0000256" key="1">
    <source>
        <dbReference type="SAM" id="Coils"/>
    </source>
</evidence>
<keyword evidence="3" id="KW-0732">Signal</keyword>
<keyword evidence="2" id="KW-1133">Transmembrane helix</keyword>
<sequence length="367" mass="38856">MRKLRPAASGLLALALICPNVAHATTDSISQGDRILFLDDNGKYSACTAGYVDHDHARIWTAGHCAPEGSQALDAYGNKIGKLKQRYAVVDSPKELETDGTTAGFERSFFHDASYVVLNATSFGGTNAYSGDRTYAPKMGDKVCVYGATTKTVNCSNLIAFNDLIVYAGDLNVNPGDSGGPAWVPGKGYIGQILGAFIYEAPDGGELAMSIIHREDLAEVVPQRTDHAGFMHHNPDINTLGSPPDIHTSPRSAFGSDLPTASEYARIVREHQLEMLHAEATVAAAEERINKAEGDVQQLRNELNSAREELARLKDSLKAPSPQQPSGGSSDGNTGIIIGAIVGVLGVILGAAGMFLPQLSIPGLNAI</sequence>
<dbReference type="RefSeq" id="WP_075736134.1">
    <property type="nucleotide sequence ID" value="NZ_CP009249.1"/>
</dbReference>
<dbReference type="EMBL" id="CP009249">
    <property type="protein sequence ID" value="APT93491.1"/>
    <property type="molecule type" value="Genomic_DNA"/>
</dbReference>
<proteinExistence type="predicted"/>
<evidence type="ECO:0000313" key="5">
    <source>
        <dbReference type="Proteomes" id="UP000185491"/>
    </source>
</evidence>
<feature type="transmembrane region" description="Helical" evidence="2">
    <location>
        <begin position="335"/>
        <end position="356"/>
    </location>
</feature>